<gene>
    <name evidence="1" type="ORF">ZEAMMB73_Zm00001d044956</name>
</gene>
<dbReference type="PANTHER" id="PTHR48299:SF2">
    <property type="entry name" value="ATP-DEPENDENT DNA HELICASE"/>
    <property type="match status" value="1"/>
</dbReference>
<sequence length="135" mass="16085">MTSWYETVKHFNNLLHEKHVYKMHNVKFGLHPGEFNFRHLNGPMELYLNQQTIVEPYTVPIQMPPFPKHIFLNLDDIAELPNMTLVECLESSDHTAIHFNSFQHNIHYFGPIQKALVARNNRQFAVTFLEEQRRR</sequence>
<dbReference type="AlphaFoldDB" id="A0A1D6NSE9"/>
<name>A0A1D6NSE9_MAIZE</name>
<organism evidence="1">
    <name type="scientific">Zea mays</name>
    <name type="common">Maize</name>
    <dbReference type="NCBI Taxonomy" id="4577"/>
    <lineage>
        <taxon>Eukaryota</taxon>
        <taxon>Viridiplantae</taxon>
        <taxon>Streptophyta</taxon>
        <taxon>Embryophyta</taxon>
        <taxon>Tracheophyta</taxon>
        <taxon>Spermatophyta</taxon>
        <taxon>Magnoliopsida</taxon>
        <taxon>Liliopsida</taxon>
        <taxon>Poales</taxon>
        <taxon>Poaceae</taxon>
        <taxon>PACMAD clade</taxon>
        <taxon>Panicoideae</taxon>
        <taxon>Andropogonodae</taxon>
        <taxon>Andropogoneae</taxon>
        <taxon>Tripsacinae</taxon>
        <taxon>Zea</taxon>
    </lineage>
</organism>
<reference evidence="1" key="1">
    <citation type="submission" date="2015-12" db="EMBL/GenBank/DDBJ databases">
        <title>Update maize B73 reference genome by single molecule sequencing technologies.</title>
        <authorList>
            <consortium name="Maize Genome Sequencing Project"/>
            <person name="Ware D."/>
        </authorList>
    </citation>
    <scope>NUCLEOTIDE SEQUENCE</scope>
    <source>
        <tissue evidence="1">Seedling</tissue>
    </source>
</reference>
<dbReference type="EMBL" id="CM000785">
    <property type="protein sequence ID" value="AQL01183.1"/>
    <property type="molecule type" value="Genomic_DNA"/>
</dbReference>
<dbReference type="PANTHER" id="PTHR48299">
    <property type="entry name" value="ACT DOMAIN-CONTAINING PROTEIN ACR9"/>
    <property type="match status" value="1"/>
</dbReference>
<evidence type="ECO:0000313" key="1">
    <source>
        <dbReference type="EMBL" id="AQL01183.1"/>
    </source>
</evidence>
<accession>A0A1D6NSE9</accession>
<proteinExistence type="predicted"/>
<protein>
    <submittedName>
        <fullName evidence="1">Uncharacterized protein</fullName>
    </submittedName>
</protein>
<dbReference type="InParanoid" id="A0A1D6NSE9"/>